<dbReference type="RefSeq" id="WP_005868777.1">
    <property type="nucleotide sequence ID" value="NZ_JGDJ01000062.1"/>
</dbReference>
<comment type="function">
    <text evidence="1">Toxic component of a type II toxin-antitoxin (TA) system.</text>
</comment>
<dbReference type="SUPFAM" id="SSF50118">
    <property type="entry name" value="Cell growth inhibitor/plasmid maintenance toxic component"/>
    <property type="match status" value="1"/>
</dbReference>
<sequence length="106" mass="12172">MVEQYGVYWVELDPTRGGEMAKTRPCVVVTPSDLNMYLTIVVIAPITSTIRNYPYRVLCSVAGRDGEIATDQIRTVDKSRLKRKIGDLNFSEIKRLKEVFHQMFCE</sequence>
<dbReference type="GeneID" id="43186567"/>
<gene>
    <name evidence="2" type="ORF">M136_5028</name>
</gene>
<dbReference type="PATRIC" id="fig|1339327.3.peg.288"/>
<proteinExistence type="inferred from homology"/>
<dbReference type="Pfam" id="PF02452">
    <property type="entry name" value="PemK_toxin"/>
    <property type="match status" value="1"/>
</dbReference>
<dbReference type="PANTHER" id="PTHR33988:SF2">
    <property type="entry name" value="ENDORIBONUCLEASE MAZF"/>
    <property type="match status" value="1"/>
</dbReference>
<evidence type="ECO:0000256" key="1">
    <source>
        <dbReference type="PIRNR" id="PIRNR033490"/>
    </source>
</evidence>
<dbReference type="GO" id="GO:0016075">
    <property type="term" value="P:rRNA catabolic process"/>
    <property type="evidence" value="ECO:0007669"/>
    <property type="project" value="TreeGrafter"/>
</dbReference>
<keyword evidence="1" id="KW-0255">Endonuclease</keyword>
<dbReference type="PANTHER" id="PTHR33988">
    <property type="entry name" value="ENDORIBONUCLEASE MAZF-RELATED"/>
    <property type="match status" value="1"/>
</dbReference>
<dbReference type="GO" id="GO:0003677">
    <property type="term" value="F:DNA binding"/>
    <property type="evidence" value="ECO:0007669"/>
    <property type="project" value="InterPro"/>
</dbReference>
<comment type="caution">
    <text evidence="2">The sequence shown here is derived from an EMBL/GenBank/DDBJ whole genome shotgun (WGS) entry which is preliminary data.</text>
</comment>
<dbReference type="GO" id="GO:0004521">
    <property type="term" value="F:RNA endonuclease activity"/>
    <property type="evidence" value="ECO:0007669"/>
    <property type="project" value="TreeGrafter"/>
</dbReference>
<evidence type="ECO:0000313" key="3">
    <source>
        <dbReference type="Proteomes" id="UP000022082"/>
    </source>
</evidence>
<dbReference type="Gene3D" id="2.30.30.110">
    <property type="match status" value="1"/>
</dbReference>
<keyword evidence="1" id="KW-0378">Hydrolase</keyword>
<dbReference type="AlphaFoldDB" id="A0A016ASG2"/>
<dbReference type="InterPro" id="IPR003477">
    <property type="entry name" value="PemK-like"/>
</dbReference>
<dbReference type="Proteomes" id="UP000022082">
    <property type="component" value="Unassembled WGS sequence"/>
</dbReference>
<dbReference type="GO" id="GO:0006402">
    <property type="term" value="P:mRNA catabolic process"/>
    <property type="evidence" value="ECO:0007669"/>
    <property type="project" value="TreeGrafter"/>
</dbReference>
<dbReference type="EMBL" id="JGDJ01000062">
    <property type="protein sequence ID" value="EXZ31221.1"/>
    <property type="molecule type" value="Genomic_DNA"/>
</dbReference>
<evidence type="ECO:0000313" key="2">
    <source>
        <dbReference type="EMBL" id="EXZ31221.1"/>
    </source>
</evidence>
<keyword evidence="1" id="KW-0540">Nuclease</keyword>
<reference evidence="2 3" key="1">
    <citation type="submission" date="2014-02" db="EMBL/GenBank/DDBJ databases">
        <authorList>
            <person name="Sears C."/>
            <person name="Carroll K."/>
            <person name="Sack B.R."/>
            <person name="Qadri F."/>
            <person name="Myers L.L."/>
            <person name="Chung G.-T."/>
            <person name="Escheverria P."/>
            <person name="Fraser C.M."/>
            <person name="Sadzewicz L."/>
            <person name="Shefchek K.A."/>
            <person name="Tallon L."/>
            <person name="Das S.P."/>
            <person name="Daugherty S."/>
            <person name="Mongodin E.F."/>
        </authorList>
    </citation>
    <scope>NUCLEOTIDE SEQUENCE [LARGE SCALE GENOMIC DNA]</scope>
    <source>
        <strain evidence="2 3">S36L11</strain>
    </source>
</reference>
<accession>A0A016ASG2</accession>
<name>A0A016ASG2_BACFG</name>
<protein>
    <recommendedName>
        <fullName evidence="1">mRNA interferase</fullName>
        <ecNumber evidence="1">3.1.-.-</ecNumber>
    </recommendedName>
</protein>
<dbReference type="GO" id="GO:0016787">
    <property type="term" value="F:hydrolase activity"/>
    <property type="evidence" value="ECO:0007669"/>
    <property type="project" value="UniProtKB-KW"/>
</dbReference>
<comment type="similarity">
    <text evidence="1">Belongs to the PemK/MazF family.</text>
</comment>
<organism evidence="2 3">
    <name type="scientific">Bacteroides fragilis str. S36L11</name>
    <dbReference type="NCBI Taxonomy" id="1339327"/>
    <lineage>
        <taxon>Bacteria</taxon>
        <taxon>Pseudomonadati</taxon>
        <taxon>Bacteroidota</taxon>
        <taxon>Bacteroidia</taxon>
        <taxon>Bacteroidales</taxon>
        <taxon>Bacteroidaceae</taxon>
        <taxon>Bacteroides</taxon>
    </lineage>
</organism>
<dbReference type="EC" id="3.1.-.-" evidence="1"/>
<dbReference type="PIRSF" id="PIRSF033490">
    <property type="entry name" value="MazF"/>
    <property type="match status" value="1"/>
</dbReference>
<dbReference type="InterPro" id="IPR011067">
    <property type="entry name" value="Plasmid_toxin/cell-grow_inhib"/>
</dbReference>